<evidence type="ECO:0000256" key="1">
    <source>
        <dbReference type="ARBA" id="ARBA00004123"/>
    </source>
</evidence>
<evidence type="ECO:0000256" key="7">
    <source>
        <dbReference type="ARBA" id="ARBA00023242"/>
    </source>
</evidence>
<feature type="binding site" evidence="9">
    <location>
        <position position="335"/>
    </location>
    <ligand>
        <name>Zn(2+)</name>
        <dbReference type="ChEBI" id="CHEBI:29105"/>
        <label>2</label>
    </ligand>
</feature>
<dbReference type="KEGG" id="asau:88172232"/>
<evidence type="ECO:0000313" key="14">
    <source>
        <dbReference type="EMBL" id="WPK23916.1"/>
    </source>
</evidence>
<gene>
    <name evidence="14" type="ORF">PUMCH_001166</name>
</gene>
<evidence type="ECO:0000256" key="3">
    <source>
        <dbReference type="ARBA" id="ARBA00022723"/>
    </source>
</evidence>
<evidence type="ECO:0000256" key="9">
    <source>
        <dbReference type="PIRSR" id="PIRSR628651-51"/>
    </source>
</evidence>
<comment type="similarity">
    <text evidence="2 11">Belongs to the ING family.</text>
</comment>
<comment type="subcellular location">
    <subcellularLocation>
        <location evidence="1 11">Nucleus</location>
    </subcellularLocation>
</comment>
<feature type="region of interest" description="Disordered" evidence="12">
    <location>
        <begin position="180"/>
        <end position="283"/>
    </location>
</feature>
<dbReference type="GeneID" id="88172232"/>
<evidence type="ECO:0000256" key="11">
    <source>
        <dbReference type="RuleBase" id="RU361213"/>
    </source>
</evidence>
<dbReference type="InterPro" id="IPR001965">
    <property type="entry name" value="Znf_PHD"/>
</dbReference>
<keyword evidence="15" id="KW-1185">Reference proteome</keyword>
<dbReference type="GO" id="GO:0006325">
    <property type="term" value="P:chromatin organization"/>
    <property type="evidence" value="ECO:0007669"/>
    <property type="project" value="UniProtKB-KW"/>
</dbReference>
<keyword evidence="5 9" id="KW-0862">Zinc</keyword>
<feature type="binding site" evidence="9">
    <location>
        <position position="305"/>
    </location>
    <ligand>
        <name>Zn(2+)</name>
        <dbReference type="ChEBI" id="CHEBI:29105"/>
        <label>2</label>
    </ligand>
</feature>
<evidence type="ECO:0000256" key="4">
    <source>
        <dbReference type="ARBA" id="ARBA00022771"/>
    </source>
</evidence>
<dbReference type="SUPFAM" id="SSF57903">
    <property type="entry name" value="FYVE/PHD zinc finger"/>
    <property type="match status" value="1"/>
</dbReference>
<feature type="binding site" evidence="9">
    <location>
        <position position="332"/>
    </location>
    <ligand>
        <name>Zn(2+)</name>
        <dbReference type="ChEBI" id="CHEBI:29105"/>
        <label>2</label>
    </ligand>
</feature>
<dbReference type="GO" id="GO:0008270">
    <property type="term" value="F:zinc ion binding"/>
    <property type="evidence" value="ECO:0007669"/>
    <property type="project" value="UniProtKB-KW"/>
</dbReference>
<feature type="binding site" evidence="9">
    <location>
        <position position="292"/>
    </location>
    <ligand>
        <name>Zn(2+)</name>
        <dbReference type="ChEBI" id="CHEBI:29105"/>
        <label>1</label>
    </ligand>
</feature>
<dbReference type="RefSeq" id="XP_062876300.1">
    <property type="nucleotide sequence ID" value="XM_063020230.1"/>
</dbReference>
<feature type="compositionally biased region" description="Basic and acidic residues" evidence="12">
    <location>
        <begin position="261"/>
        <end position="277"/>
    </location>
</feature>
<dbReference type="Pfam" id="PF12998">
    <property type="entry name" value="ING"/>
    <property type="match status" value="1"/>
</dbReference>
<dbReference type="GO" id="GO:0070210">
    <property type="term" value="C:Rpd3L-Expanded complex"/>
    <property type="evidence" value="ECO:0007669"/>
    <property type="project" value="TreeGrafter"/>
</dbReference>
<dbReference type="Proteomes" id="UP001338582">
    <property type="component" value="Chromosome 1"/>
</dbReference>
<dbReference type="SMART" id="SM01408">
    <property type="entry name" value="ING"/>
    <property type="match status" value="1"/>
</dbReference>
<feature type="site" description="Histone H3K4me3 binding" evidence="8">
    <location>
        <position position="302"/>
    </location>
</feature>
<dbReference type="PROSITE" id="PS50016">
    <property type="entry name" value="ZF_PHD_2"/>
    <property type="match status" value="1"/>
</dbReference>
<dbReference type="AlphaFoldDB" id="A0AAX4H6R0"/>
<evidence type="ECO:0000256" key="10">
    <source>
        <dbReference type="PROSITE-ProRule" id="PRU00146"/>
    </source>
</evidence>
<feature type="site" description="Histone H3K4me3 binding" evidence="8">
    <location>
        <position position="314"/>
    </location>
</feature>
<keyword evidence="4 10" id="KW-0863">Zinc-finger</keyword>
<comment type="domain">
    <text evidence="11">The PHD-type zinc finger mediates the binding to H3K4me3.</text>
</comment>
<feature type="binding site" evidence="9">
    <location>
        <position position="310"/>
    </location>
    <ligand>
        <name>Zn(2+)</name>
        <dbReference type="ChEBI" id="CHEBI:29105"/>
        <label>2</label>
    </ligand>
</feature>
<protein>
    <recommendedName>
        <fullName evidence="11">Chromatin modification-related protein</fullName>
    </recommendedName>
</protein>
<proteinExistence type="inferred from homology"/>
<evidence type="ECO:0000256" key="12">
    <source>
        <dbReference type="SAM" id="MobiDB-lite"/>
    </source>
</evidence>
<dbReference type="InterPro" id="IPR013083">
    <property type="entry name" value="Znf_RING/FYVE/PHD"/>
</dbReference>
<feature type="binding site" evidence="9">
    <location>
        <position position="316"/>
    </location>
    <ligand>
        <name>Zn(2+)</name>
        <dbReference type="ChEBI" id="CHEBI:29105"/>
        <label>1</label>
    </ligand>
</feature>
<comment type="subunit">
    <text evidence="11">Component of an histone acetyltransferase complex. Interacts with H3K4me3 and to a lesser extent with H3K4me2.</text>
</comment>
<dbReference type="PANTHER" id="PTHR10333:SF42">
    <property type="entry name" value="INHIBITOR OF GROWTH PROTEIN 5"/>
    <property type="match status" value="1"/>
</dbReference>
<dbReference type="InterPro" id="IPR019787">
    <property type="entry name" value="Znf_PHD-finger"/>
</dbReference>
<feature type="site" description="Histone H3K4me3 binding" evidence="8">
    <location>
        <position position="291"/>
    </location>
</feature>
<dbReference type="SMART" id="SM00249">
    <property type="entry name" value="PHD"/>
    <property type="match status" value="1"/>
</dbReference>
<evidence type="ECO:0000313" key="15">
    <source>
        <dbReference type="Proteomes" id="UP001338582"/>
    </source>
</evidence>
<sequence length="345" mass="38927">MAQDPSPRPKSQRLVNRIKADQPSQYFLQFKKQARNISSVNELLPGLNDISDAFEAMPLDMVKYFTLMKEIDAKCIKAIPMINRNIGDYIEKLHSTEETFSRDDQMQRLQRLRKHIHEVIPCLEEKMHVSSVAVDIMEKHMYRINNDYKVIIGNNEVPESIRLGPLNHRAMVVDPLAPLDASKTAQSQRSESRREAIAAKRANKDGDDEDLLKKRRNKEVTPLETAASSSAVNSGTNGAGSATGGKRRRKETEKAAVAPPTDKKRAAVKPKKEKDDDQGSSNNNSGVEQTYCYCDQVSFGEMVGCDGETCTREWFHLPCIGFKNPPKGKWYCDDCLLKLKRAKKT</sequence>
<reference evidence="14 15" key="1">
    <citation type="submission" date="2023-10" db="EMBL/GenBank/DDBJ databases">
        <title>Draft Genome Sequence of Candida saopaulonensis from a very Premature Infant with Sepsis.</title>
        <authorList>
            <person name="Ning Y."/>
            <person name="Dai R."/>
            <person name="Xiao M."/>
            <person name="Xu Y."/>
            <person name="Yan Q."/>
            <person name="Zhang L."/>
        </authorList>
    </citation>
    <scope>NUCLEOTIDE SEQUENCE [LARGE SCALE GENOMIC DNA]</scope>
    <source>
        <strain evidence="14 15">19XY460</strain>
    </source>
</reference>
<comment type="function">
    <text evidence="11">Component of an histone acetyltransferase complex.</text>
</comment>
<organism evidence="14 15">
    <name type="scientific">Australozyma saopauloensis</name>
    <dbReference type="NCBI Taxonomy" id="291208"/>
    <lineage>
        <taxon>Eukaryota</taxon>
        <taxon>Fungi</taxon>
        <taxon>Dikarya</taxon>
        <taxon>Ascomycota</taxon>
        <taxon>Saccharomycotina</taxon>
        <taxon>Pichiomycetes</taxon>
        <taxon>Metschnikowiaceae</taxon>
        <taxon>Australozyma</taxon>
    </lineage>
</organism>
<dbReference type="Gene3D" id="6.10.140.1740">
    <property type="match status" value="1"/>
</dbReference>
<dbReference type="InterPro" id="IPR028651">
    <property type="entry name" value="ING_fam"/>
</dbReference>
<dbReference type="PANTHER" id="PTHR10333">
    <property type="entry name" value="INHIBITOR OF GROWTH PROTEIN"/>
    <property type="match status" value="1"/>
</dbReference>
<evidence type="ECO:0000256" key="2">
    <source>
        <dbReference type="ARBA" id="ARBA00010210"/>
    </source>
</evidence>
<dbReference type="Gene3D" id="3.30.40.10">
    <property type="entry name" value="Zinc/RING finger domain, C3HC4 (zinc finger)"/>
    <property type="match status" value="1"/>
</dbReference>
<accession>A0AAX4H6R0</accession>
<name>A0AAX4H6R0_9ASCO</name>
<keyword evidence="3 9" id="KW-0479">Metal-binding</keyword>
<feature type="domain" description="PHD-type" evidence="13">
    <location>
        <begin position="289"/>
        <end position="338"/>
    </location>
</feature>
<dbReference type="GO" id="GO:0006355">
    <property type="term" value="P:regulation of DNA-templated transcription"/>
    <property type="evidence" value="ECO:0007669"/>
    <property type="project" value="TreeGrafter"/>
</dbReference>
<keyword evidence="6 11" id="KW-0156">Chromatin regulator</keyword>
<feature type="site" description="Histone H3K4me3 binding" evidence="8">
    <location>
        <position position="306"/>
    </location>
</feature>
<dbReference type="EMBL" id="CP138894">
    <property type="protein sequence ID" value="WPK23916.1"/>
    <property type="molecule type" value="Genomic_DNA"/>
</dbReference>
<dbReference type="InterPro" id="IPR011011">
    <property type="entry name" value="Znf_FYVE_PHD"/>
</dbReference>
<dbReference type="InterPro" id="IPR019786">
    <property type="entry name" value="Zinc_finger_PHD-type_CS"/>
</dbReference>
<evidence type="ECO:0000256" key="5">
    <source>
        <dbReference type="ARBA" id="ARBA00022833"/>
    </source>
</evidence>
<evidence type="ECO:0000256" key="8">
    <source>
        <dbReference type="PIRSR" id="PIRSR628651-50"/>
    </source>
</evidence>
<keyword evidence="7 11" id="KW-0539">Nucleus</keyword>
<evidence type="ECO:0000259" key="13">
    <source>
        <dbReference type="PROSITE" id="PS50016"/>
    </source>
</evidence>
<feature type="binding site" evidence="9">
    <location>
        <position position="319"/>
    </location>
    <ligand>
        <name>Zn(2+)</name>
        <dbReference type="ChEBI" id="CHEBI:29105"/>
        <label>1</label>
    </ligand>
</feature>
<evidence type="ECO:0000256" key="6">
    <source>
        <dbReference type="ARBA" id="ARBA00022853"/>
    </source>
</evidence>
<dbReference type="CDD" id="cd17016">
    <property type="entry name" value="ING_Pho23p_like"/>
    <property type="match status" value="1"/>
</dbReference>
<dbReference type="CDD" id="cd15505">
    <property type="entry name" value="PHD_ING"/>
    <property type="match status" value="1"/>
</dbReference>
<dbReference type="InterPro" id="IPR024610">
    <property type="entry name" value="ING_N_histone-binding"/>
</dbReference>
<dbReference type="PROSITE" id="PS01359">
    <property type="entry name" value="ZF_PHD_1"/>
    <property type="match status" value="1"/>
</dbReference>
<feature type="compositionally biased region" description="Basic and acidic residues" evidence="12">
    <location>
        <begin position="190"/>
        <end position="205"/>
    </location>
</feature>
<feature type="binding site" evidence="9">
    <location>
        <position position="294"/>
    </location>
    <ligand>
        <name>Zn(2+)</name>
        <dbReference type="ChEBI" id="CHEBI:29105"/>
        <label>1</label>
    </ligand>
</feature>
<dbReference type="GO" id="GO:0033698">
    <property type="term" value="C:Rpd3L complex"/>
    <property type="evidence" value="ECO:0007669"/>
    <property type="project" value="TreeGrafter"/>
</dbReference>